<dbReference type="Proteomes" id="UP001519460">
    <property type="component" value="Unassembled WGS sequence"/>
</dbReference>
<evidence type="ECO:0000256" key="1">
    <source>
        <dbReference type="ARBA" id="ARBA00022737"/>
    </source>
</evidence>
<keyword evidence="2" id="KW-1015">Disulfide bond</keyword>
<feature type="non-terminal residue" evidence="3">
    <location>
        <position position="93"/>
    </location>
</feature>
<keyword evidence="1" id="KW-0677">Repeat</keyword>
<dbReference type="InterPro" id="IPR036383">
    <property type="entry name" value="TSP1_rpt_sf"/>
</dbReference>
<dbReference type="SUPFAM" id="SSF82895">
    <property type="entry name" value="TSP-1 type 1 repeat"/>
    <property type="match status" value="1"/>
</dbReference>
<dbReference type="InterPro" id="IPR052065">
    <property type="entry name" value="Compl_asym_regulator"/>
</dbReference>
<gene>
    <name evidence="3" type="ORF">BaRGS_00030091</name>
</gene>
<evidence type="ECO:0000313" key="4">
    <source>
        <dbReference type="Proteomes" id="UP001519460"/>
    </source>
</evidence>
<dbReference type="Gene3D" id="2.20.100.10">
    <property type="entry name" value="Thrombospondin type-1 (TSP1) repeat"/>
    <property type="match status" value="2"/>
</dbReference>
<accession>A0ABD0JVH7</accession>
<dbReference type="SMART" id="SM00209">
    <property type="entry name" value="TSP1"/>
    <property type="match status" value="1"/>
</dbReference>
<comment type="caution">
    <text evidence="3">The sequence shown here is derived from an EMBL/GenBank/DDBJ whole genome shotgun (WGS) entry which is preliminary data.</text>
</comment>
<dbReference type="InterPro" id="IPR000884">
    <property type="entry name" value="TSP1_rpt"/>
</dbReference>
<dbReference type="PRINTS" id="PR01705">
    <property type="entry name" value="TSP1REPEAT"/>
</dbReference>
<dbReference type="Pfam" id="PF00090">
    <property type="entry name" value="TSP_1"/>
    <property type="match status" value="1"/>
</dbReference>
<keyword evidence="4" id="KW-1185">Reference proteome</keyword>
<reference evidence="3 4" key="1">
    <citation type="journal article" date="2023" name="Sci. Data">
        <title>Genome assembly of the Korean intertidal mud-creeper Batillaria attramentaria.</title>
        <authorList>
            <person name="Patra A.K."/>
            <person name="Ho P.T."/>
            <person name="Jun S."/>
            <person name="Lee S.J."/>
            <person name="Kim Y."/>
            <person name="Won Y.J."/>
        </authorList>
    </citation>
    <scope>NUCLEOTIDE SEQUENCE [LARGE SCALE GENOMIC DNA]</scope>
    <source>
        <strain evidence="3">Wonlab-2016</strain>
    </source>
</reference>
<dbReference type="AlphaFoldDB" id="A0ABD0JVH7"/>
<evidence type="ECO:0000256" key="2">
    <source>
        <dbReference type="ARBA" id="ARBA00023157"/>
    </source>
</evidence>
<evidence type="ECO:0008006" key="5">
    <source>
        <dbReference type="Google" id="ProtNLM"/>
    </source>
</evidence>
<dbReference type="PROSITE" id="PS50092">
    <property type="entry name" value="TSP1"/>
    <property type="match status" value="2"/>
</dbReference>
<dbReference type="PANTHER" id="PTHR22906">
    <property type="entry name" value="PROPERDIN"/>
    <property type="match status" value="1"/>
</dbReference>
<dbReference type="FunFam" id="2.20.100.10:FF:000001">
    <property type="entry name" value="semaphorin-5A isoform X1"/>
    <property type="match status" value="1"/>
</dbReference>
<name>A0ABD0JVH7_9CAEN</name>
<proteinExistence type="predicted"/>
<protein>
    <recommendedName>
        <fullName evidence="5">Properdin</fullName>
    </recommendedName>
</protein>
<feature type="non-terminal residue" evidence="3">
    <location>
        <position position="1"/>
    </location>
</feature>
<evidence type="ECO:0000313" key="3">
    <source>
        <dbReference type="EMBL" id="KAK7478706.1"/>
    </source>
</evidence>
<dbReference type="EMBL" id="JACVVK020000319">
    <property type="protein sequence ID" value="KAK7478706.1"/>
    <property type="molecule type" value="Genomic_DNA"/>
</dbReference>
<sequence>RRDRKCTNPKPSCWGSGCSGSAWQSRSCNTHICCTQGVNGGWSSWGPWGTCSKSCGGGTRTRDRKCTNLPPICGGSNCSGSAWQTQPCNTQTC</sequence>
<organism evidence="3 4">
    <name type="scientific">Batillaria attramentaria</name>
    <dbReference type="NCBI Taxonomy" id="370345"/>
    <lineage>
        <taxon>Eukaryota</taxon>
        <taxon>Metazoa</taxon>
        <taxon>Spiralia</taxon>
        <taxon>Lophotrochozoa</taxon>
        <taxon>Mollusca</taxon>
        <taxon>Gastropoda</taxon>
        <taxon>Caenogastropoda</taxon>
        <taxon>Sorbeoconcha</taxon>
        <taxon>Cerithioidea</taxon>
        <taxon>Batillariidae</taxon>
        <taxon>Batillaria</taxon>
    </lineage>
</organism>